<name>A0A140L1D6_9FIRM</name>
<protein>
    <recommendedName>
        <fullName evidence="4">CRISPR-associated protein Cas5</fullName>
    </recommendedName>
</protein>
<accession>A0A140L1D6</accession>
<keyword evidence="3" id="KW-1185">Reference proteome</keyword>
<dbReference type="PATRIC" id="fig|520762.4.peg.2674"/>
<dbReference type="RefSeq" id="WP_068557277.1">
    <property type="nucleotide sequence ID" value="NZ_LOEE01000056.1"/>
</dbReference>
<dbReference type="STRING" id="520762.AN619_24120"/>
<dbReference type="NCBIfam" id="TIGR02593">
    <property type="entry name" value="CRISPR_cas5"/>
    <property type="match status" value="1"/>
</dbReference>
<dbReference type="Gene3D" id="3.30.70.2660">
    <property type="match status" value="1"/>
</dbReference>
<evidence type="ECO:0008006" key="4">
    <source>
        <dbReference type="Google" id="ProtNLM"/>
    </source>
</evidence>
<dbReference type="InterPro" id="IPR013422">
    <property type="entry name" value="CRISPR-assoc_prot_Cas5_N"/>
</dbReference>
<dbReference type="Proteomes" id="UP000070456">
    <property type="component" value="Unassembled WGS sequence"/>
</dbReference>
<organism evidence="2 3">
    <name type="scientific">Thermotalea metallivorans</name>
    <dbReference type="NCBI Taxonomy" id="520762"/>
    <lineage>
        <taxon>Bacteria</taxon>
        <taxon>Bacillati</taxon>
        <taxon>Bacillota</taxon>
        <taxon>Clostridia</taxon>
        <taxon>Peptostreptococcales</taxon>
        <taxon>Thermotaleaceae</taxon>
        <taxon>Thermotalea</taxon>
    </lineage>
</organism>
<gene>
    <name evidence="2" type="ORF">AN619_24120</name>
</gene>
<reference evidence="2 3" key="1">
    <citation type="submission" date="2015-12" db="EMBL/GenBank/DDBJ databases">
        <title>Draft genome sequence of the thermoanaerobe Thermotalea metallivorans, an isolate from the runoff channel of the Great Artesian Basin, Australia.</title>
        <authorList>
            <person name="Patel B.K."/>
        </authorList>
    </citation>
    <scope>NUCLEOTIDE SEQUENCE [LARGE SCALE GENOMIC DNA]</scope>
    <source>
        <strain evidence="2 3">B2-1</strain>
    </source>
</reference>
<keyword evidence="1" id="KW-0051">Antiviral defense</keyword>
<dbReference type="NCBIfam" id="TIGR02592">
    <property type="entry name" value="cas_Cas5h"/>
    <property type="match status" value="1"/>
</dbReference>
<evidence type="ECO:0000256" key="1">
    <source>
        <dbReference type="ARBA" id="ARBA00023118"/>
    </source>
</evidence>
<dbReference type="EMBL" id="LOEE01000056">
    <property type="protein sequence ID" value="KXG74361.1"/>
    <property type="molecule type" value="Genomic_DNA"/>
</dbReference>
<dbReference type="Pfam" id="PF09704">
    <property type="entry name" value="Cas_Cas5d"/>
    <property type="match status" value="1"/>
</dbReference>
<evidence type="ECO:0000313" key="3">
    <source>
        <dbReference type="Proteomes" id="UP000070456"/>
    </source>
</evidence>
<dbReference type="AlphaFoldDB" id="A0A140L1D6"/>
<dbReference type="InterPro" id="IPR021124">
    <property type="entry name" value="CRISPR-assoc_prot_Cas5"/>
</dbReference>
<evidence type="ECO:0000313" key="2">
    <source>
        <dbReference type="EMBL" id="KXG74361.1"/>
    </source>
</evidence>
<dbReference type="GO" id="GO:0051607">
    <property type="term" value="P:defense response to virus"/>
    <property type="evidence" value="ECO:0007669"/>
    <property type="project" value="UniProtKB-KW"/>
</dbReference>
<comment type="caution">
    <text evidence="2">The sequence shown here is derived from an EMBL/GenBank/DDBJ whole genome shotgun (WGS) entry which is preliminary data.</text>
</comment>
<proteinExistence type="predicted"/>
<dbReference type="InterPro" id="IPR013421">
    <property type="entry name" value="CRISPR-assoc_prot_Cas5_HALMA"/>
</dbReference>
<sequence length="269" mass="30659">MNHTNILVCDLEGTFAHFRKFYTNSSSLSYAFPPPTTIAGLVAGIMGIERDQYYSILSGKDFRSAVEICYPVRKLIQTVNYVFVTSLGDVNKVKGSTQVPFELVVGKKIDDNIYSKLRYRLYLTHRDKKIYTELKERLQNHTYVYPPYLGVTECTGKLTFVTEIFAEQLSIIPPGQLVTLDTVCNVDYIEKGSLELNFDKAVSYIKELVPVEFDETRLLTSSGSFVYEQEGKGITAKFNIPVIKLQVNGEEKNISWLQEVTSYENLFPY</sequence>
<dbReference type="GO" id="GO:0043571">
    <property type="term" value="P:maintenance of CRISPR repeat elements"/>
    <property type="evidence" value="ECO:0007669"/>
    <property type="project" value="InterPro"/>
</dbReference>